<keyword evidence="5" id="KW-1185">Reference proteome</keyword>
<protein>
    <recommendedName>
        <fullName evidence="3">RRM domain-containing protein</fullName>
    </recommendedName>
</protein>
<evidence type="ECO:0000256" key="2">
    <source>
        <dbReference type="SAM" id="MobiDB-lite"/>
    </source>
</evidence>
<dbReference type="InterPro" id="IPR053316">
    <property type="entry name" value="Epigenetic_reg_gene_expr"/>
</dbReference>
<dbReference type="InterPro" id="IPR012677">
    <property type="entry name" value="Nucleotide-bd_a/b_plait_sf"/>
</dbReference>
<organism evidence="4 5">
    <name type="scientific">Urochloa decumbens</name>
    <dbReference type="NCBI Taxonomy" id="240449"/>
    <lineage>
        <taxon>Eukaryota</taxon>
        <taxon>Viridiplantae</taxon>
        <taxon>Streptophyta</taxon>
        <taxon>Embryophyta</taxon>
        <taxon>Tracheophyta</taxon>
        <taxon>Spermatophyta</taxon>
        <taxon>Magnoliopsida</taxon>
        <taxon>Liliopsida</taxon>
        <taxon>Poales</taxon>
        <taxon>Poaceae</taxon>
        <taxon>PACMAD clade</taxon>
        <taxon>Panicoideae</taxon>
        <taxon>Panicodae</taxon>
        <taxon>Paniceae</taxon>
        <taxon>Melinidinae</taxon>
        <taxon>Urochloa</taxon>
    </lineage>
</organism>
<accession>A0ABC9FR15</accession>
<dbReference type="Proteomes" id="UP001497457">
    <property type="component" value="Chromosome 7b"/>
</dbReference>
<dbReference type="AlphaFoldDB" id="A0ABC9FR15"/>
<feature type="domain" description="RRM" evidence="3">
    <location>
        <begin position="306"/>
        <end position="389"/>
    </location>
</feature>
<gene>
    <name evidence="4" type="ORF">URODEC1_LOCUS107664</name>
</gene>
<reference evidence="5" key="1">
    <citation type="submission" date="2024-06" db="EMBL/GenBank/DDBJ databases">
        <authorList>
            <person name="Ryan C."/>
        </authorList>
    </citation>
    <scope>NUCLEOTIDE SEQUENCE [LARGE SCALE GENOMIC DNA]</scope>
</reference>
<dbReference type="Pfam" id="PF00076">
    <property type="entry name" value="RRM_1"/>
    <property type="match status" value="1"/>
</dbReference>
<dbReference type="PANTHER" id="PTHR36309">
    <property type="entry name" value="RNA-BINDING (RRM/RBD/RNP MOTIFS) FAMILY PROTEIN"/>
    <property type="match status" value="1"/>
</dbReference>
<evidence type="ECO:0000313" key="4">
    <source>
        <dbReference type="EMBL" id="CAL5079516.1"/>
    </source>
</evidence>
<dbReference type="PANTHER" id="PTHR36309:SF1">
    <property type="entry name" value="RNA-BINDING (RRM_RBD_RNP MOTIFS) FAMILY PROTEIN"/>
    <property type="match status" value="1"/>
</dbReference>
<evidence type="ECO:0000259" key="3">
    <source>
        <dbReference type="PROSITE" id="PS50102"/>
    </source>
</evidence>
<dbReference type="SMART" id="SM00360">
    <property type="entry name" value="RRM"/>
    <property type="match status" value="1"/>
</dbReference>
<proteinExistence type="predicted"/>
<name>A0ABC9FR15_9POAL</name>
<dbReference type="InterPro" id="IPR035979">
    <property type="entry name" value="RBD_domain_sf"/>
</dbReference>
<dbReference type="CDD" id="cd00590">
    <property type="entry name" value="RRM_SF"/>
    <property type="match status" value="1"/>
</dbReference>
<reference evidence="4 5" key="2">
    <citation type="submission" date="2024-10" db="EMBL/GenBank/DDBJ databases">
        <authorList>
            <person name="Ryan C."/>
        </authorList>
    </citation>
    <scope>NUCLEOTIDE SEQUENCE [LARGE SCALE GENOMIC DNA]</scope>
</reference>
<dbReference type="GO" id="GO:0003723">
    <property type="term" value="F:RNA binding"/>
    <property type="evidence" value="ECO:0007669"/>
    <property type="project" value="UniProtKB-UniRule"/>
</dbReference>
<dbReference type="SUPFAM" id="SSF54928">
    <property type="entry name" value="RNA-binding domain, RBD"/>
    <property type="match status" value="1"/>
</dbReference>
<evidence type="ECO:0000313" key="5">
    <source>
        <dbReference type="Proteomes" id="UP001497457"/>
    </source>
</evidence>
<dbReference type="InterPro" id="IPR000504">
    <property type="entry name" value="RRM_dom"/>
</dbReference>
<dbReference type="PROSITE" id="PS50102">
    <property type="entry name" value="RRM"/>
    <property type="match status" value="1"/>
</dbReference>
<dbReference type="Gene3D" id="3.30.70.330">
    <property type="match status" value="1"/>
</dbReference>
<keyword evidence="1" id="KW-0694">RNA-binding</keyword>
<dbReference type="EMBL" id="OZ075117">
    <property type="protein sequence ID" value="CAL5079516.1"/>
    <property type="molecule type" value="Genomic_DNA"/>
</dbReference>
<sequence>MSRSRGDLIPASSSTTSAAAIPGRMLCAKEISASKNQAAEASKDTCVRKIGPTGNKIRIRLPPRKATGGQCPEATSKSVITAVSKDTLPELNLTTATEVQVEEELSYPVRKELCEEGDEDIMSKGLPLEDSSSTPRKESYVEAIDNTPTKKLSVIRVRSEVEKNNNSSNIILSKRLLSETNSNASSMGVTEEAKINSPRKNLTTSAVKGPEAIDSSLGNNLFEEDRKTIATAKLSTKAISCGPSRRPADPANGKKSTKKLRTSAVANGHSGMKLPTSAGPAVEQSTSAAHLEAAKEYKEFEEKVKRSVYLDNLSVLVTDAVVRMALNQFGNVKNVKFLTNYTIPFDIPQSALVEMETEKDAEHVVNMLNEFPFMMSGMPRPVRAKRATAEMFNDRPSKPGRKLEFCWVGPTDPDCHDVRKFKLMYKRHEVENLALIKNQLHEEALLAQHQQDNLNCNYRKLESIDSVIQTGSVNRLTRIYNLRFDEVY</sequence>
<evidence type="ECO:0000256" key="1">
    <source>
        <dbReference type="PROSITE-ProRule" id="PRU00176"/>
    </source>
</evidence>
<feature type="region of interest" description="Disordered" evidence="2">
    <location>
        <begin position="237"/>
        <end position="259"/>
    </location>
</feature>